<feature type="transmembrane region" description="Helical" evidence="1">
    <location>
        <begin position="6"/>
        <end position="27"/>
    </location>
</feature>
<dbReference type="EMBL" id="JAJEWP010000005">
    <property type="protein sequence ID" value="MCC2617643.1"/>
    <property type="molecule type" value="Genomic_DNA"/>
</dbReference>
<keyword evidence="1" id="KW-0812">Transmembrane</keyword>
<keyword evidence="1" id="KW-1133">Transmembrane helix</keyword>
<protein>
    <submittedName>
        <fullName evidence="2">Prepilin-type N-terminal cleavage/methylation domain-containing protein</fullName>
    </submittedName>
</protein>
<dbReference type="SUPFAM" id="SSF54523">
    <property type="entry name" value="Pili subunits"/>
    <property type="match status" value="1"/>
</dbReference>
<name>A0ABS8GB73_9ALTE</name>
<dbReference type="Proteomes" id="UP001520878">
    <property type="component" value="Unassembled WGS sequence"/>
</dbReference>
<dbReference type="NCBIfam" id="TIGR02532">
    <property type="entry name" value="IV_pilin_GFxxxE"/>
    <property type="match status" value="1"/>
</dbReference>
<gene>
    <name evidence="2" type="ORF">LJ739_15425</name>
</gene>
<dbReference type="Pfam" id="PF07963">
    <property type="entry name" value="N_methyl"/>
    <property type="match status" value="1"/>
</dbReference>
<proteinExistence type="predicted"/>
<reference evidence="2 3" key="1">
    <citation type="submission" date="2021-10" db="EMBL/GenBank/DDBJ databases">
        <title>Draft genome of Aestuariibacter halophilus JC2043.</title>
        <authorList>
            <person name="Emsley S.A."/>
            <person name="Pfannmuller K.M."/>
            <person name="Ushijima B."/>
            <person name="Saw J.H."/>
            <person name="Videau P."/>
        </authorList>
    </citation>
    <scope>NUCLEOTIDE SEQUENCE [LARGE SCALE GENOMIC DNA]</scope>
    <source>
        <strain evidence="2 3">JC2043</strain>
    </source>
</reference>
<evidence type="ECO:0000313" key="3">
    <source>
        <dbReference type="Proteomes" id="UP001520878"/>
    </source>
</evidence>
<evidence type="ECO:0000313" key="2">
    <source>
        <dbReference type="EMBL" id="MCC2617643.1"/>
    </source>
</evidence>
<sequence>MRHLKGFTLIELITVMVLLAILVVTVAPRLLGKGGFSEAVYQGKLISALRAVQLRAMQHTNSALCFQLTVRTGNASAFGPPISDFSDTSAANVADSCSVQISAAQTVESLSTSNAQLTADGIRLIGDVPYVRFSPMGCPIVAGNACGSEVVITVRGERDVNVCIEAQGYIHAC</sequence>
<organism evidence="2 3">
    <name type="scientific">Fluctibacter halophilus</name>
    <dbReference type="NCBI Taxonomy" id="226011"/>
    <lineage>
        <taxon>Bacteria</taxon>
        <taxon>Pseudomonadati</taxon>
        <taxon>Pseudomonadota</taxon>
        <taxon>Gammaproteobacteria</taxon>
        <taxon>Alteromonadales</taxon>
        <taxon>Alteromonadaceae</taxon>
        <taxon>Fluctibacter</taxon>
    </lineage>
</organism>
<dbReference type="RefSeq" id="WP_229161947.1">
    <property type="nucleotide sequence ID" value="NZ_JAJEWP010000005.1"/>
</dbReference>
<comment type="caution">
    <text evidence="2">The sequence shown here is derived from an EMBL/GenBank/DDBJ whole genome shotgun (WGS) entry which is preliminary data.</text>
</comment>
<keyword evidence="3" id="KW-1185">Reference proteome</keyword>
<dbReference type="PROSITE" id="PS00409">
    <property type="entry name" value="PROKAR_NTER_METHYL"/>
    <property type="match status" value="1"/>
</dbReference>
<dbReference type="Gene3D" id="3.30.700.10">
    <property type="entry name" value="Glycoprotein, Type 4 Pilin"/>
    <property type="match status" value="1"/>
</dbReference>
<evidence type="ECO:0000256" key="1">
    <source>
        <dbReference type="SAM" id="Phobius"/>
    </source>
</evidence>
<accession>A0ABS8GB73</accession>
<keyword evidence="1" id="KW-0472">Membrane</keyword>
<dbReference type="InterPro" id="IPR012902">
    <property type="entry name" value="N_methyl_site"/>
</dbReference>
<dbReference type="InterPro" id="IPR045584">
    <property type="entry name" value="Pilin-like"/>
</dbReference>